<gene>
    <name evidence="1" type="ORF">IAC87_04260</name>
</gene>
<dbReference type="PROSITE" id="PS51257">
    <property type="entry name" value="PROKAR_LIPOPROTEIN"/>
    <property type="match status" value="1"/>
</dbReference>
<organism evidence="1 2">
    <name type="scientific">Candidatus Merdivivens faecigallinarum</name>
    <dbReference type="NCBI Taxonomy" id="2840871"/>
    <lineage>
        <taxon>Bacteria</taxon>
        <taxon>Pseudomonadati</taxon>
        <taxon>Bacteroidota</taxon>
        <taxon>Bacteroidia</taxon>
        <taxon>Bacteroidales</taxon>
        <taxon>Muribaculaceae</taxon>
        <taxon>Muribaculaceae incertae sedis</taxon>
        <taxon>Candidatus Merdivivens</taxon>
    </lineage>
</organism>
<evidence type="ECO:0000313" key="1">
    <source>
        <dbReference type="EMBL" id="MBO8481743.1"/>
    </source>
</evidence>
<dbReference type="InterPro" id="IPR038765">
    <property type="entry name" value="Papain-like_cys_pep_sf"/>
</dbReference>
<dbReference type="Pfam" id="PF01640">
    <property type="entry name" value="Peptidase_C10"/>
    <property type="match status" value="1"/>
</dbReference>
<accession>A0A9D9NQK1</accession>
<comment type="caution">
    <text evidence="1">The sequence shown here is derived from an EMBL/GenBank/DDBJ whole genome shotgun (WGS) entry which is preliminary data.</text>
</comment>
<dbReference type="InterPro" id="IPR000200">
    <property type="entry name" value="Peptidase_C10"/>
</dbReference>
<protein>
    <submittedName>
        <fullName evidence="1">C10 family peptidase</fullName>
    </submittedName>
</protein>
<proteinExistence type="predicted"/>
<dbReference type="GO" id="GO:0006508">
    <property type="term" value="P:proteolysis"/>
    <property type="evidence" value="ECO:0007669"/>
    <property type="project" value="InterPro"/>
</dbReference>
<dbReference type="AlphaFoldDB" id="A0A9D9NQK1"/>
<reference evidence="1" key="2">
    <citation type="journal article" date="2021" name="PeerJ">
        <title>Extensive microbial diversity within the chicken gut microbiome revealed by metagenomics and culture.</title>
        <authorList>
            <person name="Gilroy R."/>
            <person name="Ravi A."/>
            <person name="Getino M."/>
            <person name="Pursley I."/>
            <person name="Horton D.L."/>
            <person name="Alikhan N.F."/>
            <person name="Baker D."/>
            <person name="Gharbi K."/>
            <person name="Hall N."/>
            <person name="Watson M."/>
            <person name="Adriaenssens E.M."/>
            <person name="Foster-Nyarko E."/>
            <person name="Jarju S."/>
            <person name="Secka A."/>
            <person name="Antonio M."/>
            <person name="Oren A."/>
            <person name="Chaudhuri R.R."/>
            <person name="La Ragione R."/>
            <person name="Hildebrand F."/>
            <person name="Pallen M.J."/>
        </authorList>
    </citation>
    <scope>NUCLEOTIDE SEQUENCE</scope>
    <source>
        <strain evidence="1">B3-2255</strain>
    </source>
</reference>
<sequence length="451" mass="51052">MKRLFFILSMLSLFSCNEKINPNDSVYSRGADIKENDNVVTIEEALSNLNCIMSAISNDTRSFIGDKTVSYIDTLKLANLNNCMSATKSGESFSNLLYLANFNEGGYALLGADKRIDPIIAIVKEGTIAATDFNVSDTTSHTFSINQLYCEEDGDYYIGNSGNFSPLSFVKSYLSKIVSNPITASEDEEFLYYCIVDDPTAIMPMMITRWDQKRPFNHLCTYPGDYRPAGCGTIAGAQVLAYTKTASLSTHFEIDDMTWNELEIPYYYDYKTKNDRDINGGDYYSLNDYVNNYTDYMLREEYISKVVRTMAVNIGAKFNFFGSGQTFMTPQQLCNYMKSIGYSQANKKIGYSETPIINMLEAGKPVIISALENFSEGHFWVIDGMQYVYKKNVNTGEIQNLLMVNCNWGWRGECDGFYLSGIFDTRSGSLTKSDKYPGGFYADFWFRIITY</sequence>
<dbReference type="InterPro" id="IPR044934">
    <property type="entry name" value="Streptopain_sf"/>
</dbReference>
<dbReference type="EMBL" id="JADILY010000088">
    <property type="protein sequence ID" value="MBO8481743.1"/>
    <property type="molecule type" value="Genomic_DNA"/>
</dbReference>
<dbReference type="GO" id="GO:0008234">
    <property type="term" value="F:cysteine-type peptidase activity"/>
    <property type="evidence" value="ECO:0007669"/>
    <property type="project" value="InterPro"/>
</dbReference>
<reference evidence="1" key="1">
    <citation type="submission" date="2020-10" db="EMBL/GenBank/DDBJ databases">
        <authorList>
            <person name="Gilroy R."/>
        </authorList>
    </citation>
    <scope>NUCLEOTIDE SEQUENCE</scope>
    <source>
        <strain evidence="1">B3-2255</strain>
    </source>
</reference>
<evidence type="ECO:0000313" key="2">
    <source>
        <dbReference type="Proteomes" id="UP000823772"/>
    </source>
</evidence>
<dbReference type="Proteomes" id="UP000823772">
    <property type="component" value="Unassembled WGS sequence"/>
</dbReference>
<dbReference type="Gene3D" id="3.90.70.50">
    <property type="entry name" value="Peptidase C10, streptopain"/>
    <property type="match status" value="1"/>
</dbReference>
<dbReference type="SUPFAM" id="SSF54001">
    <property type="entry name" value="Cysteine proteinases"/>
    <property type="match status" value="1"/>
</dbReference>
<name>A0A9D9NQK1_9BACT</name>